<dbReference type="Proteomes" id="UP000501452">
    <property type="component" value="Plasmid unnamed1"/>
</dbReference>
<dbReference type="Pfam" id="PF17918">
    <property type="entry name" value="TetR_C_15"/>
    <property type="match status" value="1"/>
</dbReference>
<evidence type="ECO:0000313" key="2">
    <source>
        <dbReference type="EMBL" id="QIN85356.1"/>
    </source>
</evidence>
<keyword evidence="3" id="KW-1185">Reference proteome</keyword>
<evidence type="ECO:0000259" key="1">
    <source>
        <dbReference type="Pfam" id="PF17918"/>
    </source>
</evidence>
<accession>A0A6G8QFR6</accession>
<feature type="domain" description="Tetracyclin repressor SlmA-like C-terminal" evidence="1">
    <location>
        <begin position="9"/>
        <end position="60"/>
    </location>
</feature>
<dbReference type="RefSeq" id="WP_166180582.1">
    <property type="nucleotide sequence ID" value="NZ_CP045120.1"/>
</dbReference>
<reference evidence="2 3" key="1">
    <citation type="submission" date="2019-10" db="EMBL/GenBank/DDBJ databases">
        <title>Rubrobacter sp nov SCSIO 52090 isolated from a deep-sea sediment in the South China Sea.</title>
        <authorList>
            <person name="Chen R.W."/>
        </authorList>
    </citation>
    <scope>NUCLEOTIDE SEQUENCE [LARGE SCALE GENOMIC DNA]</scope>
    <source>
        <strain evidence="2 3">SCSIO 52909</strain>
        <plasmid evidence="2 3">unnamed1</plasmid>
    </source>
</reference>
<dbReference type="InterPro" id="IPR041669">
    <property type="entry name" value="TetR_C_15"/>
</dbReference>
<protein>
    <recommendedName>
        <fullName evidence="1">Tetracyclin repressor SlmA-like C-terminal domain-containing protein</fullName>
    </recommendedName>
</protein>
<name>A0A6G8QFR6_9ACTN</name>
<evidence type="ECO:0000313" key="3">
    <source>
        <dbReference type="Proteomes" id="UP000501452"/>
    </source>
</evidence>
<keyword evidence="2" id="KW-0614">Plasmid</keyword>
<gene>
    <name evidence="2" type="ORF">GBA63_21815</name>
</gene>
<dbReference type="AlphaFoldDB" id="A0A6G8QFR6"/>
<geneLocation type="plasmid" evidence="2 3">
    <name>unnamed1</name>
</geneLocation>
<sequence length="66" mass="6692">MLTSMPAAPSGVEREDLGLAAFLVLPGVESTIHAAVVDRPGCVTDGRLADELTALVLGYLSPGGGR</sequence>
<dbReference type="KEGG" id="rub:GBA63_21815"/>
<dbReference type="EMBL" id="CP045120">
    <property type="protein sequence ID" value="QIN85356.1"/>
    <property type="molecule type" value="Genomic_DNA"/>
</dbReference>
<organism evidence="2 3">
    <name type="scientific">Rubrobacter tropicus</name>
    <dbReference type="NCBI Taxonomy" id="2653851"/>
    <lineage>
        <taxon>Bacteria</taxon>
        <taxon>Bacillati</taxon>
        <taxon>Actinomycetota</taxon>
        <taxon>Rubrobacteria</taxon>
        <taxon>Rubrobacterales</taxon>
        <taxon>Rubrobacteraceae</taxon>
        <taxon>Rubrobacter</taxon>
    </lineage>
</organism>
<proteinExistence type="predicted"/>